<dbReference type="PANTHER" id="PTHR46011">
    <property type="entry name" value="NUCLEAR HORMONE RECEPTOR FAMILY MEMBER NHR-86-RELATED"/>
    <property type="match status" value="1"/>
</dbReference>
<reference evidence="1" key="1">
    <citation type="submission" date="2023-10" db="EMBL/GenBank/DDBJ databases">
        <title>Genome assembly of Pristionchus species.</title>
        <authorList>
            <person name="Yoshida K."/>
            <person name="Sommer R.J."/>
        </authorList>
    </citation>
    <scope>NUCLEOTIDE SEQUENCE</scope>
    <source>
        <strain evidence="1">RS5133</strain>
    </source>
</reference>
<comment type="caution">
    <text evidence="1">The sequence shown here is derived from an EMBL/GenBank/DDBJ whole genome shotgun (WGS) entry which is preliminary data.</text>
</comment>
<dbReference type="GO" id="GO:0005634">
    <property type="term" value="C:nucleus"/>
    <property type="evidence" value="ECO:0007669"/>
    <property type="project" value="TreeGrafter"/>
</dbReference>
<evidence type="ECO:0000313" key="1">
    <source>
        <dbReference type="EMBL" id="GMT30524.1"/>
    </source>
</evidence>
<accession>A0AAV5WIH7</accession>
<dbReference type="PANTHER" id="PTHR46011:SF6">
    <property type="entry name" value="HIGH ZINC ACTIVATED NUCLEAR RECEPTOR PROTEIN"/>
    <property type="match status" value="1"/>
</dbReference>
<dbReference type="AlphaFoldDB" id="A0AAV5WIH7"/>
<protein>
    <submittedName>
        <fullName evidence="1">Uncharacterized protein</fullName>
    </submittedName>
</protein>
<keyword evidence="2" id="KW-1185">Reference proteome</keyword>
<dbReference type="Proteomes" id="UP001432322">
    <property type="component" value="Unassembled WGS sequence"/>
</dbReference>
<dbReference type="EMBL" id="BTSY01000005">
    <property type="protein sequence ID" value="GMT30524.1"/>
    <property type="molecule type" value="Genomic_DNA"/>
</dbReference>
<proteinExistence type="predicted"/>
<evidence type="ECO:0000313" key="2">
    <source>
        <dbReference type="Proteomes" id="UP001432322"/>
    </source>
</evidence>
<dbReference type="GO" id="GO:0003700">
    <property type="term" value="F:DNA-binding transcription factor activity"/>
    <property type="evidence" value="ECO:0007669"/>
    <property type="project" value="TreeGrafter"/>
</dbReference>
<organism evidence="1 2">
    <name type="scientific">Pristionchus fissidentatus</name>
    <dbReference type="NCBI Taxonomy" id="1538716"/>
    <lineage>
        <taxon>Eukaryota</taxon>
        <taxon>Metazoa</taxon>
        <taxon>Ecdysozoa</taxon>
        <taxon>Nematoda</taxon>
        <taxon>Chromadorea</taxon>
        <taxon>Rhabditida</taxon>
        <taxon>Rhabditina</taxon>
        <taxon>Diplogasteromorpha</taxon>
        <taxon>Diplogasteroidea</taxon>
        <taxon>Neodiplogasteridae</taxon>
        <taxon>Pristionchus</taxon>
    </lineage>
</organism>
<name>A0AAV5WIH7_9BILA</name>
<gene>
    <name evidence="1" type="ORF">PFISCL1PPCAC_21821</name>
</gene>
<sequence length="244" mass="27776">SFSLSLSSSLEVCLSRSITSQGLKVHTHGAPQSFTRGASLSRMQWDNSRCTSRTGLVPSVHRLSQTLRRSQVRVPDEYRRVCSQRRTSKDTSSAQLPVLDRVSESYKVMSESRLLGELCARVPPPHPLEMDEDDFTPIPATPSTFDHANRIFLSAVVHFGSRAFPEFAEFGKEEKWPIVTQFFNRFRLFETGYRADKRFPDDLDRAFSGYTMLVDAEIARNFFPDEAANRVNSVRRERDSEGCN</sequence>
<feature type="non-terminal residue" evidence="1">
    <location>
        <position position="1"/>
    </location>
</feature>